<evidence type="ECO:0000313" key="2">
    <source>
        <dbReference type="Proteomes" id="UP000005867"/>
    </source>
</evidence>
<name>G7VG97_9CREN</name>
<protein>
    <submittedName>
        <fullName evidence="1">Uncharacterized protein</fullName>
    </submittedName>
</protein>
<dbReference type="BioCyc" id="PSP1104324:GJSN-2858-MONOMER"/>
<dbReference type="EMBL" id="CP003098">
    <property type="protein sequence ID" value="AET34296.1"/>
    <property type="molecule type" value="Genomic_DNA"/>
</dbReference>
<gene>
    <name evidence="1" type="ORF">P186_2920</name>
</gene>
<proteinExistence type="predicted"/>
<dbReference type="KEGG" id="pyr:P186_2920"/>
<dbReference type="HOGENOM" id="CLU_851573_0_0_2"/>
<dbReference type="Proteomes" id="UP000005867">
    <property type="component" value="Chromosome"/>
</dbReference>
<dbReference type="STRING" id="1104324.P186_2920"/>
<dbReference type="AlphaFoldDB" id="G7VG97"/>
<organism evidence="1 2">
    <name type="scientific">Pyrobaculum ferrireducens</name>
    <dbReference type="NCBI Taxonomy" id="1104324"/>
    <lineage>
        <taxon>Archaea</taxon>
        <taxon>Thermoproteota</taxon>
        <taxon>Thermoprotei</taxon>
        <taxon>Thermoproteales</taxon>
        <taxon>Thermoproteaceae</taxon>
        <taxon>Pyrobaculum</taxon>
    </lineage>
</organism>
<evidence type="ECO:0000313" key="1">
    <source>
        <dbReference type="EMBL" id="AET34296.1"/>
    </source>
</evidence>
<keyword evidence="2" id="KW-1185">Reference proteome</keyword>
<sequence>MFIYMVCGFFKRLLLAAGLREEEAERLAVSADYALLRYPIYRYLKPPPADFQTDCRDSAYRRWRWVIHPRYFYTEREKFPHLLLAAEAVEWKYHKWREKCRGVEDEEAWLDCIHSPPLNWRRVGRWGERWSFEKLRGAAYWGLEYAGRFLKEDINLGGVFVGRGAVVVLGEPYSPDVKAAVMIWALFGTALSLNPPAVAAVGGDAPRLARALLNFRCLGKARRVLRAAGRPDAERLLRRLGVPLPVDVALALAEMAAEAGDVFDDFAGEVLAALGLWGHPVVVAFAEGVHPADTERALDNILLPQYGFDPRDFRR</sequence>
<reference evidence="1 2" key="1">
    <citation type="journal article" date="2012" name="J. Bacteriol.">
        <title>Complete genome sequence of strain 1860, a crenarchaeon of the genus pyrobaculum able to grow with various electron acceptors.</title>
        <authorList>
            <person name="Mardanov A.V."/>
            <person name="Gumerov V.M."/>
            <person name="Slobodkina G.B."/>
            <person name="Beletsky A.V."/>
            <person name="Bonch-Osmolovskaya E.A."/>
            <person name="Ravin N.V."/>
            <person name="Skryabin K.G."/>
        </authorList>
    </citation>
    <scope>NUCLEOTIDE SEQUENCE [LARGE SCALE GENOMIC DNA]</scope>
    <source>
        <strain evidence="1 2">1860</strain>
    </source>
</reference>
<accession>G7VG97</accession>